<accession>A0A0F9VA84</accession>
<evidence type="ECO:0000313" key="1">
    <source>
        <dbReference type="EMBL" id="KKN62748.1"/>
    </source>
</evidence>
<proteinExistence type="predicted"/>
<comment type="caution">
    <text evidence="1">The sequence shown here is derived from an EMBL/GenBank/DDBJ whole genome shotgun (WGS) entry which is preliminary data.</text>
</comment>
<dbReference type="EMBL" id="LAZR01000614">
    <property type="protein sequence ID" value="KKN62748.1"/>
    <property type="molecule type" value="Genomic_DNA"/>
</dbReference>
<organism evidence="1">
    <name type="scientific">marine sediment metagenome</name>
    <dbReference type="NCBI Taxonomy" id="412755"/>
    <lineage>
        <taxon>unclassified sequences</taxon>
        <taxon>metagenomes</taxon>
        <taxon>ecological metagenomes</taxon>
    </lineage>
</organism>
<dbReference type="AlphaFoldDB" id="A0A0F9VA84"/>
<sequence length="167" mass="18290">MAAKVTRKHGPEKLKQLINIAVFKGVLAWGELAAQRASLKAPVQTGRLARSITQGIPFGIQPYIWAILIGSNLVYARAHELGSGIHASDPSERELILIEAKNKKSLAFFWPGGPKDISAYDPESGKHFFKRVFHPGVPAHPYLRPAAHETKADGVRLVLTSIKAQLK</sequence>
<reference evidence="1" key="1">
    <citation type="journal article" date="2015" name="Nature">
        <title>Complex archaea that bridge the gap between prokaryotes and eukaryotes.</title>
        <authorList>
            <person name="Spang A."/>
            <person name="Saw J.H."/>
            <person name="Jorgensen S.L."/>
            <person name="Zaremba-Niedzwiedzka K."/>
            <person name="Martijn J."/>
            <person name="Lind A.E."/>
            <person name="van Eijk R."/>
            <person name="Schleper C."/>
            <person name="Guy L."/>
            <person name="Ettema T.J."/>
        </authorList>
    </citation>
    <scope>NUCLEOTIDE SEQUENCE</scope>
</reference>
<name>A0A0F9VA84_9ZZZZ</name>
<gene>
    <name evidence="1" type="ORF">LCGC14_0508670</name>
</gene>
<protein>
    <recommendedName>
        <fullName evidence="2">HK97 gp10 family phage protein</fullName>
    </recommendedName>
</protein>
<evidence type="ECO:0008006" key="2">
    <source>
        <dbReference type="Google" id="ProtNLM"/>
    </source>
</evidence>